<keyword evidence="4" id="KW-1185">Reference proteome</keyword>
<dbReference type="NCBIfam" id="TIGR04491">
    <property type="entry name" value="reactive_PduG"/>
    <property type="match status" value="1"/>
</dbReference>
<proteinExistence type="predicted"/>
<dbReference type="SUPFAM" id="SSF53067">
    <property type="entry name" value="Actin-like ATPase domain"/>
    <property type="match status" value="2"/>
</dbReference>
<organism evidence="3 4">
    <name type="scientific">Phytobacter palmae</name>
    <dbReference type="NCBI Taxonomy" id="1855371"/>
    <lineage>
        <taxon>Bacteria</taxon>
        <taxon>Pseudomonadati</taxon>
        <taxon>Pseudomonadota</taxon>
        <taxon>Gammaproteobacteria</taxon>
        <taxon>Enterobacterales</taxon>
        <taxon>Enterobacteriaceae</taxon>
        <taxon>Phytobacter</taxon>
    </lineage>
</organism>
<sequence length="610" mass="64770">MRYIAGIDIGNSSTEVALATMDETGALNIVSSSLAETTGIKGTLRNVFGIQEALNKVVASVGISVSDISLIRINEATPVIGDVAMETITETIITESTMIGHNPKTPGGIGLGVGITITPEELLTRPADQPYILVVSAAFDFSDVARMVNASTQVGYHINGIILQRDDGVLVNNRLERPVPIVDEVLYIERIPMGMLAAVEVAMPGKVIESLSNPYGIATVFSLSADETRNIVPVARALIGNRSAVVVKTPSGDVKARSIPAGNIELITQGRTLKVDVANGADAIMKAVNECPRLDNVTGEAGTNIGGMLEHVRQTMAELTNKPSSDVFIQDLLAVDTAVPVNVTGGLAGEFSLEQAVGIASMVKSDRLQMAMIAREIEQKLHVDVQVGGAEAEAAIFGALTTPGTSRPLAILDLGAGSTDASIITPQGQITATHLAGAGDMVTMIIARELGLEDRYLAEEIKKYPLAKVESLFHLRHEDGNVQFFPAPLPPAVFARVCVVKPDELVPLPGDLVLEKVRLIRRSAKERVFVTNALRALRQVSPTGNIRDIPFVVLVGGSSLDFEIPQLVTDALAHYRLVAGRGNIRGVEGPRNAVATGLILSWQKEHTNGR</sequence>
<feature type="domain" description="DD-reactivating factor swiveling" evidence="2">
    <location>
        <begin position="93"/>
        <end position="254"/>
    </location>
</feature>
<evidence type="ECO:0000313" key="3">
    <source>
        <dbReference type="EMBL" id="MEN0578476.1"/>
    </source>
</evidence>
<dbReference type="Gene3D" id="3.30.420.40">
    <property type="match status" value="2"/>
</dbReference>
<feature type="domain" description="Diol dehydratase reactivase ATPase-like" evidence="1">
    <location>
        <begin position="275"/>
        <end position="602"/>
    </location>
</feature>
<dbReference type="InterPro" id="IPR028975">
    <property type="entry name" value="DDRA_swiveling_dom_sf"/>
</dbReference>
<dbReference type="SUPFAM" id="SSF82317">
    <property type="entry name" value="Swiveling domain of dehydratase reactivase alpha subunit"/>
    <property type="match status" value="1"/>
</dbReference>
<dbReference type="Gene3D" id="3.90.470.30">
    <property type="match status" value="1"/>
</dbReference>
<dbReference type="Pfam" id="PF18427">
    <property type="entry name" value="DDR_swiveling"/>
    <property type="match status" value="1"/>
</dbReference>
<evidence type="ECO:0000313" key="4">
    <source>
        <dbReference type="Proteomes" id="UP001411173"/>
    </source>
</evidence>
<dbReference type="PIRSF" id="PIRSF011502">
    <property type="entry name" value="DdrA_PduG"/>
    <property type="match status" value="1"/>
</dbReference>
<accession>A0ABU9V1G6</accession>
<dbReference type="Proteomes" id="UP001411173">
    <property type="component" value="Unassembled WGS sequence"/>
</dbReference>
<dbReference type="InterPro" id="IPR009191">
    <property type="entry name" value="DDRA"/>
</dbReference>
<evidence type="ECO:0000259" key="1">
    <source>
        <dbReference type="Pfam" id="PF08841"/>
    </source>
</evidence>
<dbReference type="Pfam" id="PF08841">
    <property type="entry name" value="DDR"/>
    <property type="match status" value="1"/>
</dbReference>
<protein>
    <submittedName>
        <fullName evidence="3">Diol dehydratase reactivase subunit alpha</fullName>
    </submittedName>
</protein>
<dbReference type="InterPro" id="IPR040916">
    <property type="entry name" value="DDR_swiveling"/>
</dbReference>
<reference evidence="3 4" key="1">
    <citation type="submission" date="2024-02" db="EMBL/GenBank/DDBJ databases">
        <title>Whole genome of MDR Enterobacteriaceae from southern Thailand.</title>
        <authorList>
            <person name="Surachat K."/>
        </authorList>
    </citation>
    <scope>NUCLEOTIDE SEQUENCE [LARGE SCALE GENOMIC DNA]</scope>
    <source>
        <strain evidence="3 4">PSU_29</strain>
    </source>
</reference>
<dbReference type="Gene3D" id="2.40.50.140">
    <property type="entry name" value="Nucleic acid-binding proteins"/>
    <property type="match status" value="1"/>
</dbReference>
<dbReference type="InterPro" id="IPR012340">
    <property type="entry name" value="NA-bd_OB-fold"/>
</dbReference>
<dbReference type="RefSeq" id="WP_343193365.1">
    <property type="nucleotide sequence ID" value="NZ_JBCIVJ010000003.1"/>
</dbReference>
<dbReference type="InterPro" id="IPR030994">
    <property type="entry name" value="DDR_dom"/>
</dbReference>
<dbReference type="InterPro" id="IPR043129">
    <property type="entry name" value="ATPase_NBD"/>
</dbReference>
<name>A0ABU9V1G6_9ENTR</name>
<dbReference type="Gene3D" id="3.50.30.70">
    <property type="entry name" value="Swiveling domain of dehydratase reactivase alpha subunit"/>
    <property type="match status" value="1"/>
</dbReference>
<evidence type="ECO:0000259" key="2">
    <source>
        <dbReference type="Pfam" id="PF18427"/>
    </source>
</evidence>
<comment type="caution">
    <text evidence="3">The sequence shown here is derived from an EMBL/GenBank/DDBJ whole genome shotgun (WGS) entry which is preliminary data.</text>
</comment>
<gene>
    <name evidence="3" type="ORF">AAIG39_05585</name>
</gene>
<dbReference type="EMBL" id="JBCIVJ010000003">
    <property type="protein sequence ID" value="MEN0578476.1"/>
    <property type="molecule type" value="Genomic_DNA"/>
</dbReference>